<name>A0A8H6TP32_MYCCL</name>
<protein>
    <submittedName>
        <fullName evidence="3">Uncharacterized protein</fullName>
    </submittedName>
</protein>
<keyword evidence="2" id="KW-0812">Transmembrane</keyword>
<evidence type="ECO:0000256" key="1">
    <source>
        <dbReference type="SAM" id="MobiDB-lite"/>
    </source>
</evidence>
<accession>A0A8H6TP32</accession>
<reference evidence="3" key="1">
    <citation type="submission" date="2020-05" db="EMBL/GenBank/DDBJ databases">
        <title>Mycena genomes resolve the evolution of fungal bioluminescence.</title>
        <authorList>
            <person name="Tsai I.J."/>
        </authorList>
    </citation>
    <scope>NUCLEOTIDE SEQUENCE</scope>
    <source>
        <strain evidence="3">110903Hualien_Pintung</strain>
    </source>
</reference>
<evidence type="ECO:0000313" key="4">
    <source>
        <dbReference type="Proteomes" id="UP000613580"/>
    </source>
</evidence>
<gene>
    <name evidence="3" type="ORF">HMN09_00257800</name>
</gene>
<evidence type="ECO:0000256" key="2">
    <source>
        <dbReference type="SAM" id="Phobius"/>
    </source>
</evidence>
<keyword evidence="4" id="KW-1185">Reference proteome</keyword>
<dbReference type="EMBL" id="JACAZE010000003">
    <property type="protein sequence ID" value="KAF7319210.1"/>
    <property type="molecule type" value="Genomic_DNA"/>
</dbReference>
<keyword evidence="2" id="KW-1133">Transmembrane helix</keyword>
<feature type="compositionally biased region" description="Low complexity" evidence="1">
    <location>
        <begin position="12"/>
        <end position="36"/>
    </location>
</feature>
<dbReference type="AlphaFoldDB" id="A0A8H6TP32"/>
<feature type="region of interest" description="Disordered" evidence="1">
    <location>
        <begin position="1"/>
        <end position="36"/>
    </location>
</feature>
<evidence type="ECO:0000313" key="3">
    <source>
        <dbReference type="EMBL" id="KAF7319210.1"/>
    </source>
</evidence>
<proteinExistence type="predicted"/>
<organism evidence="3 4">
    <name type="scientific">Mycena chlorophos</name>
    <name type="common">Agaric fungus</name>
    <name type="synonym">Agaricus chlorophos</name>
    <dbReference type="NCBI Taxonomy" id="658473"/>
    <lineage>
        <taxon>Eukaryota</taxon>
        <taxon>Fungi</taxon>
        <taxon>Dikarya</taxon>
        <taxon>Basidiomycota</taxon>
        <taxon>Agaricomycotina</taxon>
        <taxon>Agaricomycetes</taxon>
        <taxon>Agaricomycetidae</taxon>
        <taxon>Agaricales</taxon>
        <taxon>Marasmiineae</taxon>
        <taxon>Mycenaceae</taxon>
        <taxon>Mycena</taxon>
    </lineage>
</organism>
<dbReference type="Proteomes" id="UP000613580">
    <property type="component" value="Unassembled WGS sequence"/>
</dbReference>
<comment type="caution">
    <text evidence="3">The sequence shown here is derived from an EMBL/GenBank/DDBJ whole genome shotgun (WGS) entry which is preliminary data.</text>
</comment>
<feature type="transmembrane region" description="Helical" evidence="2">
    <location>
        <begin position="56"/>
        <end position="81"/>
    </location>
</feature>
<sequence length="208" mass="22914">MIPSRCSFPHTAMSSEPPAPLSPSASAAVPSATSTSPGCLTVNCKGTSSSRSPTIFYAYTVATMCSFVAAVVAGFLVWRILYRNRNRERSGIGRRALRVSERKEAPIIFDAHLDLEKAHKFQQTKIVALSMNYAYEGKEQHTHRAMEWPRDPDSTLSRLSESELDDRDVRVCAVVLVAMPLHSQTEGIRGLELGSYQSVLHTNSQSTL</sequence>
<keyword evidence="2" id="KW-0472">Membrane</keyword>